<keyword evidence="2" id="KW-1185">Reference proteome</keyword>
<sequence length="328" mass="37753">MFARVAIIITVYLFTCFTPAVYAQNAKKILFINSYHQGYAWSDGIIEGVRSVLDNPTLKTQFKQGLKLEMIEMDTKRNHDEQFRQKAALRVKNKIESFQPDVVIAADDNASRYVIKAYYQDSDLPFVFCGLNWDSSIYGFPYKNVTGMEEVSLLPQVLNHLKTYAKNKKSIGFIAGNAETSRKELKYHHKLFNIQYDKVYFVNSFAQWKEKYLQLQDEVDMLMMLNHAGINDWDIEAAKHFVEKNTQIPSGTMNKWDMPYAMLGITKIAQEQGRWAAHASLKIIQGIKPREIAITQNTEGKLILNMRIVNKLGIHIALPLLRIATFVK</sequence>
<proteinExistence type="predicted"/>
<dbReference type="Proteomes" id="UP000236724">
    <property type="component" value="Unassembled WGS sequence"/>
</dbReference>
<dbReference type="PANTHER" id="PTHR35271">
    <property type="entry name" value="ABC TRANSPORTER, SUBSTRATE-BINDING LIPOPROTEIN-RELATED"/>
    <property type="match status" value="1"/>
</dbReference>
<dbReference type="OrthoDB" id="1550623at2"/>
<organism evidence="1 2">
    <name type="scientific">Candidatus Venteria ishoeyi</name>
    <dbReference type="NCBI Taxonomy" id="1899563"/>
    <lineage>
        <taxon>Bacteria</taxon>
        <taxon>Pseudomonadati</taxon>
        <taxon>Pseudomonadota</taxon>
        <taxon>Gammaproteobacteria</taxon>
        <taxon>Thiotrichales</taxon>
        <taxon>Thiotrichaceae</taxon>
        <taxon>Venteria</taxon>
    </lineage>
</organism>
<dbReference type="Pfam" id="PF04392">
    <property type="entry name" value="ABC_sub_bind"/>
    <property type="match status" value="1"/>
</dbReference>
<dbReference type="Gene3D" id="3.40.50.2300">
    <property type="match status" value="2"/>
</dbReference>
<dbReference type="AlphaFoldDB" id="A0A1H6F5X5"/>
<dbReference type="RefSeq" id="WP_103918731.1">
    <property type="nucleotide sequence ID" value="NZ_FMSV02000083.1"/>
</dbReference>
<name>A0A1H6F5X5_9GAMM</name>
<protein>
    <submittedName>
        <fullName evidence="1">ABC transporter substrate binding protein</fullName>
    </submittedName>
</protein>
<reference evidence="1 2" key="1">
    <citation type="submission" date="2016-10" db="EMBL/GenBank/DDBJ databases">
        <authorList>
            <person name="de Groot N.N."/>
        </authorList>
    </citation>
    <scope>NUCLEOTIDE SEQUENCE [LARGE SCALE GENOMIC DNA]</scope>
    <source>
        <strain evidence="1">MBHS1</strain>
    </source>
</reference>
<dbReference type="EMBL" id="FMSV02000083">
    <property type="protein sequence ID" value="SEH04689.1"/>
    <property type="molecule type" value="Genomic_DNA"/>
</dbReference>
<evidence type="ECO:0000313" key="1">
    <source>
        <dbReference type="EMBL" id="SEH04689.1"/>
    </source>
</evidence>
<accession>A0A1H6F5X5</accession>
<evidence type="ECO:0000313" key="2">
    <source>
        <dbReference type="Proteomes" id="UP000236724"/>
    </source>
</evidence>
<dbReference type="PANTHER" id="PTHR35271:SF1">
    <property type="entry name" value="ABC TRANSPORTER, SUBSTRATE-BINDING LIPOPROTEIN"/>
    <property type="match status" value="1"/>
</dbReference>
<dbReference type="InterPro" id="IPR007487">
    <property type="entry name" value="ABC_transpt-TYRBP-like"/>
</dbReference>
<gene>
    <name evidence="1" type="ORF">MBHS_00538</name>
</gene>